<sequence length="429" mass="46779">MRFNRQLWPLGLAAVALAAMPFASRAQDKAAARTTPPSPPSAAPSPVEGWDELIESLRTLPGRMLERLPAEARADPQVRQEVGRLALEALATSAIEAIGADGDAPVFLPSIGQVLNVGQPNADTVYKTANIKPGESYRITGRQGTATLAVIAQVVPGSNDRPHLDLSTLRLDGEGRFDVLVAPEKPAGHAGDFWQLSPQATRLMLRIVEADWSREVQPTIAIERVGAPMGRPRLSAADLEARLRALPKATDFIALLFVARVQSLADEGYVNKFKVMVPPEGALASQFYYDGVYDLADDEALIVESPVPATCRYRSLILTNALYETTDWTNNHSSLNAAQAAPDSDGKLRIIVSAKDPGVKNWLDTAGYPRGIIQGRWTGCDSQPIPSTRKVKLKDLMKALPRDVATVTPDERQQIIRERSRAYQQRALW</sequence>
<accession>A0ABT5WTT8</accession>
<feature type="signal peptide" evidence="2">
    <location>
        <begin position="1"/>
        <end position="26"/>
    </location>
</feature>
<keyword evidence="2" id="KW-0732">Signal</keyword>
<name>A0ABT5WTT8_9SPHN</name>
<comment type="caution">
    <text evidence="4">The sequence shown here is derived from an EMBL/GenBank/DDBJ whole genome shotgun (WGS) entry which is preliminary data.</text>
</comment>
<proteinExistence type="predicted"/>
<protein>
    <recommendedName>
        <fullName evidence="3">DUF1214 domain-containing protein</fullName>
    </recommendedName>
</protein>
<reference evidence="4 5" key="1">
    <citation type="submission" date="2023-03" db="EMBL/GenBank/DDBJ databases">
        <title>NovoSphingobium album sp. nov. isolated from polycyclic aromatic hydrocarbons- and heavy-metal polluted soil.</title>
        <authorList>
            <person name="Liu Z."/>
            <person name="Wang K."/>
        </authorList>
    </citation>
    <scope>NUCLEOTIDE SEQUENCE [LARGE SCALE GENOMIC DNA]</scope>
    <source>
        <strain evidence="4 5">H3SJ31-1</strain>
    </source>
</reference>
<organism evidence="4 5">
    <name type="scientific">Novosphingobium album</name>
    <name type="common">ex Liu et al. 2023</name>
    <dbReference type="NCBI Taxonomy" id="3031130"/>
    <lineage>
        <taxon>Bacteria</taxon>
        <taxon>Pseudomonadati</taxon>
        <taxon>Pseudomonadota</taxon>
        <taxon>Alphaproteobacteria</taxon>
        <taxon>Sphingomonadales</taxon>
        <taxon>Sphingomonadaceae</taxon>
        <taxon>Novosphingobium</taxon>
    </lineage>
</organism>
<dbReference type="RefSeq" id="WP_275229416.1">
    <property type="nucleotide sequence ID" value="NZ_JARESE010000056.1"/>
</dbReference>
<keyword evidence="5" id="KW-1185">Reference proteome</keyword>
<dbReference type="EMBL" id="JARESE010000056">
    <property type="protein sequence ID" value="MDE8653305.1"/>
    <property type="molecule type" value="Genomic_DNA"/>
</dbReference>
<feature type="domain" description="DUF1214" evidence="3">
    <location>
        <begin position="303"/>
        <end position="366"/>
    </location>
</feature>
<evidence type="ECO:0000256" key="1">
    <source>
        <dbReference type="SAM" id="MobiDB-lite"/>
    </source>
</evidence>
<feature type="region of interest" description="Disordered" evidence="1">
    <location>
        <begin position="28"/>
        <end position="48"/>
    </location>
</feature>
<evidence type="ECO:0000313" key="5">
    <source>
        <dbReference type="Proteomes" id="UP001216253"/>
    </source>
</evidence>
<evidence type="ECO:0000259" key="3">
    <source>
        <dbReference type="Pfam" id="PF06742"/>
    </source>
</evidence>
<feature type="chain" id="PRO_5045093472" description="DUF1214 domain-containing protein" evidence="2">
    <location>
        <begin position="27"/>
        <end position="429"/>
    </location>
</feature>
<gene>
    <name evidence="4" type="ORF">PYV00_16520</name>
</gene>
<evidence type="ECO:0000256" key="2">
    <source>
        <dbReference type="SAM" id="SignalP"/>
    </source>
</evidence>
<evidence type="ECO:0000313" key="4">
    <source>
        <dbReference type="EMBL" id="MDE8653305.1"/>
    </source>
</evidence>
<dbReference type="Pfam" id="PF06742">
    <property type="entry name" value="DUF1214"/>
    <property type="match status" value="1"/>
</dbReference>
<dbReference type="InterPro" id="IPR010621">
    <property type="entry name" value="DUF1214"/>
</dbReference>
<dbReference type="Proteomes" id="UP001216253">
    <property type="component" value="Unassembled WGS sequence"/>
</dbReference>